<organism evidence="6">
    <name type="scientific">Salvia splendens</name>
    <name type="common">Scarlet sage</name>
    <dbReference type="NCBI Taxonomy" id="180675"/>
    <lineage>
        <taxon>Eukaryota</taxon>
        <taxon>Viridiplantae</taxon>
        <taxon>Streptophyta</taxon>
        <taxon>Embryophyta</taxon>
        <taxon>Tracheophyta</taxon>
        <taxon>Spermatophyta</taxon>
        <taxon>Magnoliopsida</taxon>
        <taxon>eudicotyledons</taxon>
        <taxon>Gunneridae</taxon>
        <taxon>Pentapetalae</taxon>
        <taxon>asterids</taxon>
        <taxon>lamiids</taxon>
        <taxon>Lamiales</taxon>
        <taxon>Lamiaceae</taxon>
        <taxon>Nepetoideae</taxon>
        <taxon>Mentheae</taxon>
        <taxon>Salviinae</taxon>
        <taxon>Salvia</taxon>
        <taxon>Salvia subgen. Calosphace</taxon>
        <taxon>core Calosphace</taxon>
    </lineage>
</organism>
<evidence type="ECO:0000256" key="3">
    <source>
        <dbReference type="ARBA" id="ARBA00022723"/>
    </source>
</evidence>
<sequence length="192" mass="21099">MLQRSVLFLPKFPKLTSLRKENINLLAKLISNASHPSSISVDQNPKHINPKQSLLTKIINSLDDMVSNFLELPLPPSNDPNHLLSGNFAPVDELPPTACEVVEGSIPASLRGAYIRNGPNPHFTLRGPYHPFDGHGMLHSIRISGAGEAIFCSRYVKTYKFITEAEKGQISLGGAFLPNRCACVLRLIQSFS</sequence>
<name>A0A8X8W7S1_SALSN</name>
<keyword evidence="4" id="KW-0223">Dioxygenase</keyword>
<dbReference type="GO" id="GO:0009570">
    <property type="term" value="C:chloroplast stroma"/>
    <property type="evidence" value="ECO:0007669"/>
    <property type="project" value="TreeGrafter"/>
</dbReference>
<gene>
    <name evidence="6" type="ORF">SASPL_151122</name>
</gene>
<evidence type="ECO:0008006" key="8">
    <source>
        <dbReference type="Google" id="ProtNLM"/>
    </source>
</evidence>
<dbReference type="GO" id="GO:0016121">
    <property type="term" value="P:carotene catabolic process"/>
    <property type="evidence" value="ECO:0007669"/>
    <property type="project" value="TreeGrafter"/>
</dbReference>
<evidence type="ECO:0000313" key="7">
    <source>
        <dbReference type="Proteomes" id="UP000298416"/>
    </source>
</evidence>
<evidence type="ECO:0000256" key="1">
    <source>
        <dbReference type="ARBA" id="ARBA00001954"/>
    </source>
</evidence>
<keyword evidence="4" id="KW-0560">Oxidoreductase</keyword>
<keyword evidence="5" id="KW-0408">Iron</keyword>
<dbReference type="EMBL" id="PNBA02000020">
    <property type="protein sequence ID" value="KAG6389650.1"/>
    <property type="molecule type" value="Genomic_DNA"/>
</dbReference>
<evidence type="ECO:0000256" key="5">
    <source>
        <dbReference type="ARBA" id="ARBA00023004"/>
    </source>
</evidence>
<protein>
    <recommendedName>
        <fullName evidence="8">9-cis-epoxycarotenoid dioxygenase</fullName>
    </recommendedName>
</protein>
<dbReference type="PANTHER" id="PTHR10543:SF46">
    <property type="entry name" value="CAROTENOID CLEAVAGE DIOXYGENASE 4, CHLOROPLASTIC-RELATED"/>
    <property type="match status" value="1"/>
</dbReference>
<comment type="similarity">
    <text evidence="2">Belongs to the carotenoid oxygenase family.</text>
</comment>
<reference evidence="6" key="1">
    <citation type="submission" date="2018-01" db="EMBL/GenBank/DDBJ databases">
        <authorList>
            <person name="Mao J.F."/>
        </authorList>
    </citation>
    <scope>NUCLEOTIDE SEQUENCE</scope>
    <source>
        <strain evidence="6">Huo1</strain>
        <tissue evidence="6">Leaf</tissue>
    </source>
</reference>
<evidence type="ECO:0000313" key="6">
    <source>
        <dbReference type="EMBL" id="KAG6389650.1"/>
    </source>
</evidence>
<keyword evidence="3" id="KW-0479">Metal-binding</keyword>
<accession>A0A8X8W7S1</accession>
<comment type="cofactor">
    <cofactor evidence="1">
        <name>Fe(2+)</name>
        <dbReference type="ChEBI" id="CHEBI:29033"/>
    </cofactor>
</comment>
<dbReference type="PANTHER" id="PTHR10543">
    <property type="entry name" value="BETA-CAROTENE DIOXYGENASE"/>
    <property type="match status" value="1"/>
</dbReference>
<keyword evidence="7" id="KW-1185">Reference proteome</keyword>
<comment type="caution">
    <text evidence="6">The sequence shown here is derived from an EMBL/GenBank/DDBJ whole genome shotgun (WGS) entry which is preliminary data.</text>
</comment>
<dbReference type="AlphaFoldDB" id="A0A8X8W7S1"/>
<evidence type="ECO:0000256" key="2">
    <source>
        <dbReference type="ARBA" id="ARBA00006787"/>
    </source>
</evidence>
<reference evidence="6" key="2">
    <citation type="submission" date="2020-08" db="EMBL/GenBank/DDBJ databases">
        <title>Plant Genome Project.</title>
        <authorList>
            <person name="Zhang R.-G."/>
        </authorList>
    </citation>
    <scope>NUCLEOTIDE SEQUENCE</scope>
    <source>
        <strain evidence="6">Huo1</strain>
        <tissue evidence="6">Leaf</tissue>
    </source>
</reference>
<dbReference type="GO" id="GO:0046872">
    <property type="term" value="F:metal ion binding"/>
    <property type="evidence" value="ECO:0007669"/>
    <property type="project" value="UniProtKB-KW"/>
</dbReference>
<dbReference type="InterPro" id="IPR004294">
    <property type="entry name" value="Carotenoid_Oase"/>
</dbReference>
<dbReference type="GO" id="GO:0010436">
    <property type="term" value="F:carotenoid dioxygenase activity"/>
    <property type="evidence" value="ECO:0007669"/>
    <property type="project" value="TreeGrafter"/>
</dbReference>
<evidence type="ECO:0000256" key="4">
    <source>
        <dbReference type="ARBA" id="ARBA00022964"/>
    </source>
</evidence>
<proteinExistence type="inferred from homology"/>
<dbReference type="Pfam" id="PF03055">
    <property type="entry name" value="RPE65"/>
    <property type="match status" value="1"/>
</dbReference>
<dbReference type="Proteomes" id="UP000298416">
    <property type="component" value="Unassembled WGS sequence"/>
</dbReference>